<evidence type="ECO:0000313" key="1">
    <source>
        <dbReference type="EMBL" id="QKF94820.1"/>
    </source>
</evidence>
<sequence length="283" mass="32689">MHIVSRFYSSASKLTPVVKQSIKKPEITLYIKGFLSKAEKTDNSDRWLASHHKLIFKHKWHHHATHHEWDCGSLKVPPPFASGMNALYHIYNSSKIIRTNPITFASSLAIDTTLLAGMIMYQYFIVEENTHIMAPKLALELIELSKKHSKVRVVCHSLGCKLLLNAIEYIPDKHKPTSVHLCAPTFNETEYQHILDNISKNKTYIYYTPKDSILSVALQLTKNKDPVGAYGLKNTYQNVRAVDVTNYFNNHWLVHNNYHKVFHKFIHDDSHGHHLLESRKKKV</sequence>
<proteinExistence type="predicted"/>
<dbReference type="InterPro" id="IPR029058">
    <property type="entry name" value="AB_hydrolase_fold"/>
</dbReference>
<keyword evidence="2" id="KW-1185">Reference proteome</keyword>
<dbReference type="Gene3D" id="3.40.50.1820">
    <property type="entry name" value="alpha/beta hydrolase"/>
    <property type="match status" value="1"/>
</dbReference>
<dbReference type="Pfam" id="PF05990">
    <property type="entry name" value="DUF900"/>
    <property type="match status" value="1"/>
</dbReference>
<gene>
    <name evidence="1" type="ORF">Fadolivirus_1_1362</name>
</gene>
<protein>
    <submittedName>
        <fullName evidence="1">DUF900 hydrolase-like protein</fullName>
    </submittedName>
</protein>
<evidence type="ECO:0000313" key="2">
    <source>
        <dbReference type="Proteomes" id="UP001162001"/>
    </source>
</evidence>
<accession>A0A7D3QXY6</accession>
<dbReference type="InterPro" id="IPR010297">
    <property type="entry name" value="DUF900_hydrolase"/>
</dbReference>
<dbReference type="GO" id="GO:0016787">
    <property type="term" value="F:hydrolase activity"/>
    <property type="evidence" value="ECO:0007669"/>
    <property type="project" value="UniProtKB-KW"/>
</dbReference>
<name>A0A7D3QXY6_9VIRU</name>
<keyword evidence="1" id="KW-0378">Hydrolase</keyword>
<dbReference type="SUPFAM" id="SSF53474">
    <property type="entry name" value="alpha/beta-Hydrolases"/>
    <property type="match status" value="1"/>
</dbReference>
<dbReference type="Proteomes" id="UP001162001">
    <property type="component" value="Segment"/>
</dbReference>
<dbReference type="EMBL" id="MT418680">
    <property type="protein sequence ID" value="QKF94820.1"/>
    <property type="molecule type" value="Genomic_DNA"/>
</dbReference>
<organism evidence="1 2">
    <name type="scientific">Fadolivirus FV1/VV64</name>
    <dbReference type="NCBI Taxonomy" id="3070911"/>
    <lineage>
        <taxon>Viruses</taxon>
        <taxon>Varidnaviria</taxon>
        <taxon>Bamfordvirae</taxon>
        <taxon>Nucleocytoviricota</taxon>
        <taxon>Megaviricetes</taxon>
        <taxon>Imitervirales</taxon>
        <taxon>Mimiviridae</taxon>
        <taxon>Klosneuvirinae</taxon>
        <taxon>Fadolivirus</taxon>
        <taxon>Fadolivirus algeromassiliense</taxon>
    </lineage>
</organism>
<reference evidence="1 2" key="1">
    <citation type="submission" date="2020-04" db="EMBL/GenBank/DDBJ databases">
        <title>Advantages and limits of metagenomic assembly and binning of a giant virus.</title>
        <authorList>
            <person name="Schulz F."/>
            <person name="Andreani J."/>
            <person name="Francis R."/>
            <person name="Boudjemaa H."/>
            <person name="Bou Khalil J.Y."/>
            <person name="Lee J."/>
            <person name="La Scola B."/>
            <person name="Woyke T."/>
        </authorList>
    </citation>
    <scope>NUCLEOTIDE SEQUENCE [LARGE SCALE GENOMIC DNA]</scope>
    <source>
        <strain evidence="1 2">FV1/VV64</strain>
    </source>
</reference>